<feature type="domain" description="Polymerase nucleotidyl transferase" evidence="3">
    <location>
        <begin position="38"/>
        <end position="82"/>
    </location>
</feature>
<dbReference type="CDD" id="cd05400">
    <property type="entry name" value="NT_2-5OAS_ClassI-CCAase"/>
    <property type="match status" value="1"/>
</dbReference>
<proteinExistence type="predicted"/>
<keyword evidence="1" id="KW-0051">Antiviral defense</keyword>
<protein>
    <submittedName>
        <fullName evidence="4">Nucleotidyltransferase domain-containing protein</fullName>
    </submittedName>
</protein>
<dbReference type="Pfam" id="PF01909">
    <property type="entry name" value="NTP_transf_2"/>
    <property type="match status" value="1"/>
</dbReference>
<dbReference type="GO" id="GO:0016779">
    <property type="term" value="F:nucleotidyltransferase activity"/>
    <property type="evidence" value="ECO:0007669"/>
    <property type="project" value="InterPro"/>
</dbReference>
<dbReference type="AlphaFoldDB" id="A0A1H0KM53"/>
<dbReference type="OrthoDB" id="4963209at2"/>
<dbReference type="InterPro" id="IPR006116">
    <property type="entry name" value="NT_2-5OAS_ClassI-CCAase"/>
</dbReference>
<dbReference type="STRING" id="1090615.SAMN04515671_1368"/>
<dbReference type="GO" id="GO:0051607">
    <property type="term" value="P:defense response to virus"/>
    <property type="evidence" value="ECO:0007669"/>
    <property type="project" value="UniProtKB-KW"/>
</dbReference>
<dbReference type="InterPro" id="IPR043519">
    <property type="entry name" value="NT_sf"/>
</dbReference>
<dbReference type="InterPro" id="IPR002934">
    <property type="entry name" value="Polymerase_NTP_transf_dom"/>
</dbReference>
<evidence type="ECO:0000313" key="4">
    <source>
        <dbReference type="EMBL" id="SDO57074.1"/>
    </source>
</evidence>
<gene>
    <name evidence="4" type="ORF">SAMN04515671_1368</name>
</gene>
<dbReference type="SUPFAM" id="SSF81301">
    <property type="entry name" value="Nucleotidyltransferase"/>
    <property type="match status" value="1"/>
</dbReference>
<organism evidence="4 5">
    <name type="scientific">Nakamurella panacisegetis</name>
    <dbReference type="NCBI Taxonomy" id="1090615"/>
    <lineage>
        <taxon>Bacteria</taxon>
        <taxon>Bacillati</taxon>
        <taxon>Actinomycetota</taxon>
        <taxon>Actinomycetes</taxon>
        <taxon>Nakamurellales</taxon>
        <taxon>Nakamurellaceae</taxon>
        <taxon>Nakamurella</taxon>
    </lineage>
</organism>
<dbReference type="Proteomes" id="UP000198741">
    <property type="component" value="Chromosome I"/>
</dbReference>
<evidence type="ECO:0000313" key="5">
    <source>
        <dbReference type="Proteomes" id="UP000198741"/>
    </source>
</evidence>
<evidence type="ECO:0000256" key="1">
    <source>
        <dbReference type="ARBA" id="ARBA00023118"/>
    </source>
</evidence>
<sequence>MTALSGIAALLKVLSAARERIQVDDAELTEARRRRGRIQTALKEEFGPDCRVYLNGSVAHGDALTPLTDIDLGVVVPNPDGEFGPYANGPAKLQDRAANAIRDALKGEFPLLRVITGGRKRSVYVAFGAPVDPNESDFSADVIVAIDYPWGNGLWIPNYETWDRSDPEAHTRLVRDAIKLSNVNYTRTVRLLKHWVRRHSKLLCSWNIKALGLSCITGELNQLDGMVAWFDYAIADLSRRETPDPAGVAGPISIPGDRAEVVGRLTTARAKLVEAINYANDGYDVLAVDALAVFFNDPQMLPRPSDLAVQTQRLERAVGQRATRSPAVTAPVRSHTPVRSWAP</sequence>
<evidence type="ECO:0000259" key="3">
    <source>
        <dbReference type="Pfam" id="PF01909"/>
    </source>
</evidence>
<reference evidence="4 5" key="1">
    <citation type="submission" date="2016-10" db="EMBL/GenBank/DDBJ databases">
        <authorList>
            <person name="de Groot N.N."/>
        </authorList>
    </citation>
    <scope>NUCLEOTIDE SEQUENCE [LARGE SCALE GENOMIC DNA]</scope>
    <source>
        <strain evidence="5">P4-7,KCTC 19426,CECT 7604</strain>
    </source>
</reference>
<evidence type="ECO:0000256" key="2">
    <source>
        <dbReference type="SAM" id="MobiDB-lite"/>
    </source>
</evidence>
<dbReference type="RefSeq" id="WP_157695244.1">
    <property type="nucleotide sequence ID" value="NZ_LT629710.1"/>
</dbReference>
<name>A0A1H0KM53_9ACTN</name>
<keyword evidence="4" id="KW-0808">Transferase</keyword>
<accession>A0A1H0KM53</accession>
<keyword evidence="5" id="KW-1185">Reference proteome</keyword>
<dbReference type="EMBL" id="LT629710">
    <property type="protein sequence ID" value="SDO57074.1"/>
    <property type="molecule type" value="Genomic_DNA"/>
</dbReference>
<feature type="region of interest" description="Disordered" evidence="2">
    <location>
        <begin position="318"/>
        <end position="343"/>
    </location>
</feature>